<dbReference type="AlphaFoldDB" id="A0A255ZQ81"/>
<evidence type="ECO:0000256" key="1">
    <source>
        <dbReference type="SAM" id="Phobius"/>
    </source>
</evidence>
<accession>A0A255ZQ81</accession>
<keyword evidence="3" id="KW-1185">Reference proteome</keyword>
<dbReference type="OrthoDB" id="9342487at2"/>
<name>A0A255ZQ81_9FLAO</name>
<organism evidence="2 3">
    <name type="scientific">Flavobacterium cyanobacteriorum</name>
    <dbReference type="NCBI Taxonomy" id="2022802"/>
    <lineage>
        <taxon>Bacteria</taxon>
        <taxon>Pseudomonadati</taxon>
        <taxon>Bacteroidota</taxon>
        <taxon>Flavobacteriia</taxon>
        <taxon>Flavobacteriales</taxon>
        <taxon>Flavobacteriaceae</taxon>
        <taxon>Flavobacterium</taxon>
    </lineage>
</organism>
<proteinExistence type="predicted"/>
<reference evidence="2 3" key="1">
    <citation type="submission" date="2017-07" db="EMBL/GenBank/DDBJ databases">
        <title>Flavobacterium cyanobacteriorum sp. nov., isolated from cyanobacterial aggregates in a eutrophic lake.</title>
        <authorList>
            <person name="Cai H."/>
        </authorList>
    </citation>
    <scope>NUCLEOTIDE SEQUENCE [LARGE SCALE GENOMIC DNA]</scope>
    <source>
        <strain evidence="2 3">TH021</strain>
    </source>
</reference>
<feature type="transmembrane region" description="Helical" evidence="1">
    <location>
        <begin position="7"/>
        <end position="29"/>
    </location>
</feature>
<evidence type="ECO:0000313" key="3">
    <source>
        <dbReference type="Proteomes" id="UP000216605"/>
    </source>
</evidence>
<evidence type="ECO:0000313" key="2">
    <source>
        <dbReference type="EMBL" id="OYQ43035.1"/>
    </source>
</evidence>
<dbReference type="Proteomes" id="UP000216605">
    <property type="component" value="Unassembled WGS sequence"/>
</dbReference>
<sequence length="214" mass="24065">MKPGLKNIAAGFLVSFTGSVPLGYLNLIGFSVYKDHGQGQAVLYLVGVLLAEVAFMYSIIYFTSRITFQKNFLKRIEFFSILLLLLLAYWYWPQKGNATEGNTIAAKIIYTPFITGMVLSLLNFIQVPFWAGWNLYLTSNGFASFTGVLKHYFVAGALTGTFLGMQLFIYLLASVPVTVLNTKVLSYIYPVVFLSLFLYQLVKLISSLQRINRI</sequence>
<feature type="transmembrane region" description="Helical" evidence="1">
    <location>
        <begin position="104"/>
        <end position="131"/>
    </location>
</feature>
<keyword evidence="1" id="KW-0812">Transmembrane</keyword>
<keyword evidence="1" id="KW-0472">Membrane</keyword>
<feature type="transmembrane region" description="Helical" evidence="1">
    <location>
        <begin position="41"/>
        <end position="64"/>
    </location>
</feature>
<feature type="transmembrane region" description="Helical" evidence="1">
    <location>
        <begin position="152"/>
        <end position="172"/>
    </location>
</feature>
<feature type="transmembrane region" description="Helical" evidence="1">
    <location>
        <begin position="184"/>
        <end position="202"/>
    </location>
</feature>
<protein>
    <recommendedName>
        <fullName evidence="4">Lysine transporter LysE</fullName>
    </recommendedName>
</protein>
<feature type="transmembrane region" description="Helical" evidence="1">
    <location>
        <begin position="76"/>
        <end position="92"/>
    </location>
</feature>
<gene>
    <name evidence="2" type="ORF">CHU92_03725</name>
</gene>
<evidence type="ECO:0008006" key="4">
    <source>
        <dbReference type="Google" id="ProtNLM"/>
    </source>
</evidence>
<dbReference type="EMBL" id="NOXV01000187">
    <property type="protein sequence ID" value="OYQ43035.1"/>
    <property type="molecule type" value="Genomic_DNA"/>
</dbReference>
<dbReference type="RefSeq" id="WP_094412738.1">
    <property type="nucleotide sequence ID" value="NZ_NOXV01000187.1"/>
</dbReference>
<keyword evidence="1" id="KW-1133">Transmembrane helix</keyword>
<comment type="caution">
    <text evidence="2">The sequence shown here is derived from an EMBL/GenBank/DDBJ whole genome shotgun (WGS) entry which is preliminary data.</text>
</comment>